<dbReference type="GO" id="GO:0044550">
    <property type="term" value="P:secondary metabolite biosynthetic process"/>
    <property type="evidence" value="ECO:0007669"/>
    <property type="project" value="TreeGrafter"/>
</dbReference>
<evidence type="ECO:0000256" key="12">
    <source>
        <dbReference type="ARBA" id="ARBA00051096"/>
    </source>
</evidence>
<dbReference type="EC" id="2.3.1.180" evidence="3 13"/>
<dbReference type="UniPathway" id="UPA00094"/>
<dbReference type="STRING" id="889453.SAMN03080601_02471"/>
<evidence type="ECO:0000313" key="17">
    <source>
        <dbReference type="Proteomes" id="UP000191055"/>
    </source>
</evidence>
<gene>
    <name evidence="13" type="primary">fabH</name>
    <name evidence="16" type="ORF">SAMN03080601_02471</name>
</gene>
<dbReference type="GO" id="GO:0005737">
    <property type="term" value="C:cytoplasm"/>
    <property type="evidence" value="ECO:0007669"/>
    <property type="project" value="UniProtKB-SubCell"/>
</dbReference>
<evidence type="ECO:0000256" key="1">
    <source>
        <dbReference type="ARBA" id="ARBA00005194"/>
    </source>
</evidence>
<evidence type="ECO:0000259" key="14">
    <source>
        <dbReference type="Pfam" id="PF08541"/>
    </source>
</evidence>
<evidence type="ECO:0000256" key="6">
    <source>
        <dbReference type="ARBA" id="ARBA00022679"/>
    </source>
</evidence>
<comment type="subcellular location">
    <subcellularLocation>
        <location evidence="13">Cytoplasm</location>
    </subcellularLocation>
</comment>
<comment type="domain">
    <text evidence="13">The last Arg residue of the ACP-binding site is essential for the weak association between ACP/AcpP and FabH.</text>
</comment>
<evidence type="ECO:0000256" key="13">
    <source>
        <dbReference type="HAMAP-Rule" id="MF_01815"/>
    </source>
</evidence>
<dbReference type="AlphaFoldDB" id="A0A1T5HML7"/>
<dbReference type="InterPro" id="IPR013747">
    <property type="entry name" value="ACP_syn_III_C"/>
</dbReference>
<keyword evidence="5 13" id="KW-0444">Lipid biosynthesis</keyword>
<feature type="active site" evidence="13">
    <location>
        <position position="309"/>
    </location>
</feature>
<evidence type="ECO:0000259" key="15">
    <source>
        <dbReference type="Pfam" id="PF08545"/>
    </source>
</evidence>
<dbReference type="HAMAP" id="MF_01815">
    <property type="entry name" value="FabH"/>
    <property type="match status" value="1"/>
</dbReference>
<reference evidence="17" key="1">
    <citation type="submission" date="2017-02" db="EMBL/GenBank/DDBJ databases">
        <authorList>
            <person name="Varghese N."/>
            <person name="Submissions S."/>
        </authorList>
    </citation>
    <scope>NUCLEOTIDE SEQUENCE [LARGE SCALE GENOMIC DNA]</scope>
    <source>
        <strain evidence="17">DSM 24412</strain>
    </source>
</reference>
<evidence type="ECO:0000256" key="11">
    <source>
        <dbReference type="ARBA" id="ARBA00023315"/>
    </source>
</evidence>
<protein>
    <recommendedName>
        <fullName evidence="3 13">Beta-ketoacyl-[acyl-carrier-protein] synthase III</fullName>
        <shortName evidence="13">Beta-ketoacyl-ACP synthase III</shortName>
        <shortName evidence="13">KAS III</shortName>
        <ecNumber evidence="3 13">2.3.1.180</ecNumber>
    </recommendedName>
    <alternativeName>
        <fullName evidence="13">3-oxoacyl-[acyl-carrier-protein] synthase 3</fullName>
    </alternativeName>
    <alternativeName>
        <fullName evidence="13">3-oxoacyl-[acyl-carrier-protein] synthase III</fullName>
    </alternativeName>
</protein>
<dbReference type="Pfam" id="PF08545">
    <property type="entry name" value="ACP_syn_III"/>
    <property type="match status" value="1"/>
</dbReference>
<dbReference type="InterPro" id="IPR016039">
    <property type="entry name" value="Thiolase-like"/>
</dbReference>
<feature type="domain" description="Beta-ketoacyl-[acyl-carrier-protein] synthase III C-terminal" evidence="14">
    <location>
        <begin position="264"/>
        <end position="350"/>
    </location>
</feature>
<keyword evidence="7 13" id="KW-0276">Fatty acid metabolism</keyword>
<evidence type="ECO:0000256" key="5">
    <source>
        <dbReference type="ARBA" id="ARBA00022516"/>
    </source>
</evidence>
<comment type="subunit">
    <text evidence="13">Homodimer.</text>
</comment>
<dbReference type="FunFam" id="3.40.47.10:FF:000004">
    <property type="entry name" value="3-oxoacyl-[acyl-carrier-protein] synthase 3"/>
    <property type="match status" value="1"/>
</dbReference>
<dbReference type="CDD" id="cd00830">
    <property type="entry name" value="KAS_III"/>
    <property type="match status" value="1"/>
</dbReference>
<comment type="similarity">
    <text evidence="2 13">Belongs to the thiolase-like superfamily. FabH family.</text>
</comment>
<evidence type="ECO:0000256" key="4">
    <source>
        <dbReference type="ARBA" id="ARBA00022490"/>
    </source>
</evidence>
<feature type="domain" description="Beta-ketoacyl-[acyl-carrier-protein] synthase III N-terminal" evidence="15">
    <location>
        <begin position="133"/>
        <end position="211"/>
    </location>
</feature>
<name>A0A1T5HML7_9BACT</name>
<keyword evidence="10 13" id="KW-0511">Multifunctional enzyme</keyword>
<comment type="pathway">
    <text evidence="1 13">Lipid metabolism; fatty acid biosynthesis.</text>
</comment>
<dbReference type="PANTHER" id="PTHR34069:SF2">
    <property type="entry name" value="BETA-KETOACYL-[ACYL-CARRIER-PROTEIN] SYNTHASE III"/>
    <property type="match status" value="1"/>
</dbReference>
<evidence type="ECO:0000256" key="10">
    <source>
        <dbReference type="ARBA" id="ARBA00023268"/>
    </source>
</evidence>
<keyword evidence="9 13" id="KW-0275">Fatty acid biosynthesis</keyword>
<keyword evidence="6 13" id="KW-0808">Transferase</keyword>
<keyword evidence="8 13" id="KW-0443">Lipid metabolism</keyword>
<dbReference type="GO" id="GO:0006633">
    <property type="term" value="P:fatty acid biosynthetic process"/>
    <property type="evidence" value="ECO:0007669"/>
    <property type="project" value="UniProtKB-UniRule"/>
</dbReference>
<sequence length="357" mass="39145">MAGSCLNICELNLTTPPLINALKMTKQKAVITAIGGYAPDYILNNEELSKMVDTSNEWIMTRVGIKERHILKGEGKGTSDMAVEAIKQIFDKSGTKPEEIDMVICATTTPDHIFPATANIISDKLNIRNAHSFDLNAGCSGFLYALDTGSKFIEAGAKKKVLVVGADKMSSIVDYTDRTTCVLFGDAAGVVLLEPSSDETGIIDSILQSDGFGRAYLHMKAGGSVNPPSHETIDNKEHFVFQDGKHVFKHAVSNMADVSVEMMKKHSIAPEDLAWLVPHQANLRIIDATAQRMGIDKQKVMINIERYGNTTSATIPMCLYEWEKQLKKGDNIILAAFGAGFTWGSLYLKWGYDTNEM</sequence>
<dbReference type="NCBIfam" id="NF006829">
    <property type="entry name" value="PRK09352.1"/>
    <property type="match status" value="1"/>
</dbReference>
<dbReference type="InterPro" id="IPR013751">
    <property type="entry name" value="ACP_syn_III_N"/>
</dbReference>
<dbReference type="NCBIfam" id="TIGR00747">
    <property type="entry name" value="fabH"/>
    <property type="match status" value="1"/>
</dbReference>
<feature type="active site" evidence="13">
    <location>
        <position position="139"/>
    </location>
</feature>
<dbReference type="GO" id="GO:0004315">
    <property type="term" value="F:3-oxoacyl-[acyl-carrier-protein] synthase activity"/>
    <property type="evidence" value="ECO:0007669"/>
    <property type="project" value="InterPro"/>
</dbReference>
<feature type="region of interest" description="ACP-binding" evidence="13">
    <location>
        <begin position="280"/>
        <end position="284"/>
    </location>
</feature>
<dbReference type="EMBL" id="FUYV01000015">
    <property type="protein sequence ID" value="SKC21902.1"/>
    <property type="molecule type" value="Genomic_DNA"/>
</dbReference>
<keyword evidence="11 13" id="KW-0012">Acyltransferase</keyword>
<dbReference type="Proteomes" id="UP000191055">
    <property type="component" value="Unassembled WGS sequence"/>
</dbReference>
<dbReference type="PANTHER" id="PTHR34069">
    <property type="entry name" value="3-OXOACYL-[ACYL-CARRIER-PROTEIN] SYNTHASE 3"/>
    <property type="match status" value="1"/>
</dbReference>
<evidence type="ECO:0000256" key="8">
    <source>
        <dbReference type="ARBA" id="ARBA00023098"/>
    </source>
</evidence>
<evidence type="ECO:0000256" key="3">
    <source>
        <dbReference type="ARBA" id="ARBA00012333"/>
    </source>
</evidence>
<comment type="function">
    <text evidence="13">Catalyzes the condensation reaction of fatty acid synthesis by the addition to an acyl acceptor of two carbons from malonyl-ACP. Catalyzes the first condensation reaction which initiates fatty acid synthesis and may therefore play a role in governing the total rate of fatty acid production. Possesses both acetoacetyl-ACP synthase and acetyl transacylase activities. Its substrate specificity determines the biosynthesis of branched-chain and/or straight-chain of fatty acids.</text>
</comment>
<comment type="catalytic activity">
    <reaction evidence="12">
        <text>malonyl-[ACP] + acetyl-CoA + H(+) = 3-oxobutanoyl-[ACP] + CO2 + CoA</text>
        <dbReference type="Rhea" id="RHEA:12080"/>
        <dbReference type="Rhea" id="RHEA-COMP:9623"/>
        <dbReference type="Rhea" id="RHEA-COMP:9625"/>
        <dbReference type="ChEBI" id="CHEBI:15378"/>
        <dbReference type="ChEBI" id="CHEBI:16526"/>
        <dbReference type="ChEBI" id="CHEBI:57287"/>
        <dbReference type="ChEBI" id="CHEBI:57288"/>
        <dbReference type="ChEBI" id="CHEBI:78449"/>
        <dbReference type="ChEBI" id="CHEBI:78450"/>
        <dbReference type="EC" id="2.3.1.180"/>
    </reaction>
    <physiologicalReaction direction="left-to-right" evidence="12">
        <dbReference type="Rhea" id="RHEA:12081"/>
    </physiologicalReaction>
</comment>
<evidence type="ECO:0000256" key="7">
    <source>
        <dbReference type="ARBA" id="ARBA00022832"/>
    </source>
</evidence>
<keyword evidence="17" id="KW-1185">Reference proteome</keyword>
<feature type="active site" evidence="13">
    <location>
        <position position="279"/>
    </location>
</feature>
<dbReference type="Gene3D" id="3.40.47.10">
    <property type="match status" value="1"/>
</dbReference>
<organism evidence="16 17">
    <name type="scientific">Alkalitalea saponilacus</name>
    <dbReference type="NCBI Taxonomy" id="889453"/>
    <lineage>
        <taxon>Bacteria</taxon>
        <taxon>Pseudomonadati</taxon>
        <taxon>Bacteroidota</taxon>
        <taxon>Bacteroidia</taxon>
        <taxon>Marinilabiliales</taxon>
        <taxon>Marinilabiliaceae</taxon>
        <taxon>Alkalitalea</taxon>
    </lineage>
</organism>
<dbReference type="InterPro" id="IPR004655">
    <property type="entry name" value="FabH"/>
</dbReference>
<dbReference type="Pfam" id="PF08541">
    <property type="entry name" value="ACP_syn_III_C"/>
    <property type="match status" value="1"/>
</dbReference>
<proteinExistence type="inferred from homology"/>
<evidence type="ECO:0000256" key="2">
    <source>
        <dbReference type="ARBA" id="ARBA00008642"/>
    </source>
</evidence>
<accession>A0A1T5HML7</accession>
<evidence type="ECO:0000256" key="9">
    <source>
        <dbReference type="ARBA" id="ARBA00023160"/>
    </source>
</evidence>
<evidence type="ECO:0000313" key="16">
    <source>
        <dbReference type="EMBL" id="SKC21902.1"/>
    </source>
</evidence>
<dbReference type="SUPFAM" id="SSF53901">
    <property type="entry name" value="Thiolase-like"/>
    <property type="match status" value="1"/>
</dbReference>
<dbReference type="GO" id="GO:0033818">
    <property type="term" value="F:beta-ketoacyl-acyl-carrier-protein synthase III activity"/>
    <property type="evidence" value="ECO:0007669"/>
    <property type="project" value="UniProtKB-UniRule"/>
</dbReference>
<keyword evidence="4 13" id="KW-0963">Cytoplasm</keyword>